<evidence type="ECO:0000256" key="11">
    <source>
        <dbReference type="ARBA" id="ARBA00023136"/>
    </source>
</evidence>
<dbReference type="Pfam" id="PF11711">
    <property type="entry name" value="Tim54"/>
    <property type="match status" value="1"/>
</dbReference>
<keyword evidence="8" id="KW-1133">Transmembrane helix</keyword>
<evidence type="ECO:0000256" key="7">
    <source>
        <dbReference type="ARBA" id="ARBA00022927"/>
    </source>
</evidence>
<accession>A0A1R0GVD6</accession>
<evidence type="ECO:0000256" key="9">
    <source>
        <dbReference type="ARBA" id="ARBA00023010"/>
    </source>
</evidence>
<evidence type="ECO:0000256" key="2">
    <source>
        <dbReference type="ARBA" id="ARBA00006355"/>
    </source>
</evidence>
<comment type="similarity">
    <text evidence="2">Belongs to the TIM54 family.</text>
</comment>
<feature type="region of interest" description="Disordered" evidence="12">
    <location>
        <begin position="98"/>
        <end position="127"/>
    </location>
</feature>
<evidence type="ECO:0000313" key="14">
    <source>
        <dbReference type="Proteomes" id="UP000187455"/>
    </source>
</evidence>
<name>A0A1R0GVD6_9FUNG</name>
<proteinExistence type="inferred from homology"/>
<dbReference type="GO" id="GO:0005743">
    <property type="term" value="C:mitochondrial inner membrane"/>
    <property type="evidence" value="ECO:0007669"/>
    <property type="project" value="UniProtKB-SubCell"/>
</dbReference>
<evidence type="ECO:0000256" key="5">
    <source>
        <dbReference type="ARBA" id="ARBA00022692"/>
    </source>
</evidence>
<reference evidence="13 14" key="1">
    <citation type="journal article" date="2016" name="Mol. Biol. Evol.">
        <title>Genome-Wide Survey of Gut Fungi (Harpellales) Reveals the First Horizontally Transferred Ubiquitin Gene from a Mosquito Host.</title>
        <authorList>
            <person name="Wang Y."/>
            <person name="White M.M."/>
            <person name="Kvist S."/>
            <person name="Moncalvo J.M."/>
        </authorList>
    </citation>
    <scope>NUCLEOTIDE SEQUENCE [LARGE SCALE GENOMIC DNA]</scope>
    <source>
        <strain evidence="13 14">ALG-7-W6</strain>
    </source>
</reference>
<feature type="compositionally biased region" description="Polar residues" evidence="12">
    <location>
        <begin position="106"/>
        <end position="127"/>
    </location>
</feature>
<evidence type="ECO:0000256" key="12">
    <source>
        <dbReference type="SAM" id="MobiDB-lite"/>
    </source>
</evidence>
<gene>
    <name evidence="13" type="ORF">AYI68_g5024</name>
</gene>
<keyword evidence="14" id="KW-1185">Reference proteome</keyword>
<dbReference type="EMBL" id="LSSL01003036">
    <property type="protein sequence ID" value="OLY80876.1"/>
    <property type="molecule type" value="Genomic_DNA"/>
</dbReference>
<comment type="caution">
    <text evidence="13">The sequence shown here is derived from an EMBL/GenBank/DDBJ whole genome shotgun (WGS) entry which is preliminary data.</text>
</comment>
<sequence>MNPLEIPRKVVVILTNQPGELSLNKSIDYWKEYVLPVFVAGALDYDLILIKNTLVADEEYSSKNKEVGIMEGKVHEYVKGSVFKQFRDSIEEKYPKLKSDRLTAETPVTDSETSNFENGLSDPNQTDDLASATTPQLDMHDIIAIGRNSYAETLNGLSDGLTSNLDLAIKEEMPPQSSIELHHTDSAQGSDNTDLESLSNLATPVSEISNKVEDLNHEEKVHIIEYDKYRNSVDVKVPSVGYLPFFCYSGWGSIPIRIFHFFNDTENFENYTKQALQIVLEKKRPFNYPADLDIGSAEEKMNGWEDRHAVFVVSPNLTDKLDIYDTC</sequence>
<comment type="subcellular location">
    <subcellularLocation>
        <location evidence="1">Mitochondrion inner membrane</location>
        <topology evidence="1">Single-pass membrane protein</topology>
    </subcellularLocation>
</comment>
<keyword evidence="5" id="KW-0812">Transmembrane</keyword>
<keyword evidence="6" id="KW-0999">Mitochondrion inner membrane</keyword>
<keyword evidence="10" id="KW-0496">Mitochondrion</keyword>
<dbReference type="GO" id="GO:0015031">
    <property type="term" value="P:protein transport"/>
    <property type="evidence" value="ECO:0007669"/>
    <property type="project" value="UniProtKB-KW"/>
</dbReference>
<dbReference type="STRING" id="133383.A0A1R0GVD6"/>
<protein>
    <recommendedName>
        <fullName evidence="3">Mitochondrial import inner membrane translocase subunit TIM54</fullName>
    </recommendedName>
</protein>
<evidence type="ECO:0000256" key="10">
    <source>
        <dbReference type="ARBA" id="ARBA00023128"/>
    </source>
</evidence>
<evidence type="ECO:0000256" key="8">
    <source>
        <dbReference type="ARBA" id="ARBA00022989"/>
    </source>
</evidence>
<dbReference type="Proteomes" id="UP000187455">
    <property type="component" value="Unassembled WGS sequence"/>
</dbReference>
<keyword evidence="9" id="KW-0811">Translocation</keyword>
<evidence type="ECO:0000313" key="13">
    <source>
        <dbReference type="EMBL" id="OLY80876.1"/>
    </source>
</evidence>
<evidence type="ECO:0000256" key="3">
    <source>
        <dbReference type="ARBA" id="ARBA00020796"/>
    </source>
</evidence>
<dbReference type="AlphaFoldDB" id="A0A1R0GVD6"/>
<dbReference type="InterPro" id="IPR021056">
    <property type="entry name" value="Mt_import_IM_translocase_Tim54"/>
</dbReference>
<keyword evidence="11" id="KW-0472">Membrane</keyword>
<keyword evidence="7" id="KW-0653">Protein transport</keyword>
<organism evidence="13 14">
    <name type="scientific">Smittium mucronatum</name>
    <dbReference type="NCBI Taxonomy" id="133383"/>
    <lineage>
        <taxon>Eukaryota</taxon>
        <taxon>Fungi</taxon>
        <taxon>Fungi incertae sedis</taxon>
        <taxon>Zoopagomycota</taxon>
        <taxon>Kickxellomycotina</taxon>
        <taxon>Harpellomycetes</taxon>
        <taxon>Harpellales</taxon>
        <taxon>Legeriomycetaceae</taxon>
        <taxon>Smittium</taxon>
    </lineage>
</organism>
<evidence type="ECO:0000256" key="4">
    <source>
        <dbReference type="ARBA" id="ARBA00022448"/>
    </source>
</evidence>
<evidence type="ECO:0000256" key="1">
    <source>
        <dbReference type="ARBA" id="ARBA00004434"/>
    </source>
</evidence>
<dbReference type="OrthoDB" id="5598305at2759"/>
<evidence type="ECO:0000256" key="6">
    <source>
        <dbReference type="ARBA" id="ARBA00022792"/>
    </source>
</evidence>
<keyword evidence="4" id="KW-0813">Transport</keyword>